<evidence type="ECO:0000313" key="1">
    <source>
        <dbReference type="EMBL" id="CAB3743830.1"/>
    </source>
</evidence>
<dbReference type="GeneID" id="97045699"/>
<gene>
    <name evidence="1" type="ORF">LMG24238_07143</name>
</gene>
<protein>
    <submittedName>
        <fullName evidence="1">Uncharacterized protein</fullName>
    </submittedName>
</protein>
<dbReference type="EMBL" id="CADIKC010000017">
    <property type="protein sequence ID" value="CAB3743830.1"/>
    <property type="molecule type" value="Genomic_DNA"/>
</dbReference>
<sequence>MGMDQKQAAIMAVIELETKLHFDRDHDGARTLRQPDCDSARASVDAAGHLLLSIVHSTLILRIEGAERWLAECGTLE</sequence>
<dbReference type="Proteomes" id="UP000494255">
    <property type="component" value="Unassembled WGS sequence"/>
</dbReference>
<dbReference type="AlphaFoldDB" id="A0A6J5CRJ1"/>
<proteinExistence type="predicted"/>
<evidence type="ECO:0000313" key="2">
    <source>
        <dbReference type="Proteomes" id="UP000494255"/>
    </source>
</evidence>
<reference evidence="1 2" key="1">
    <citation type="submission" date="2020-04" db="EMBL/GenBank/DDBJ databases">
        <authorList>
            <person name="De Canck E."/>
        </authorList>
    </citation>
    <scope>NUCLEOTIDE SEQUENCE [LARGE SCALE GENOMIC DNA]</scope>
    <source>
        <strain evidence="1 2">LMG 24238</strain>
    </source>
</reference>
<name>A0A6J5CRJ1_9BURK</name>
<accession>A0A6J5CRJ1</accession>
<keyword evidence="2" id="KW-1185">Reference proteome</keyword>
<dbReference type="RefSeq" id="WP_175054547.1">
    <property type="nucleotide sequence ID" value="NZ_CADIKC010000017.1"/>
</dbReference>
<organism evidence="1 2">
    <name type="scientific">Paraburkholderia sediminicola</name>
    <dbReference type="NCBI Taxonomy" id="458836"/>
    <lineage>
        <taxon>Bacteria</taxon>
        <taxon>Pseudomonadati</taxon>
        <taxon>Pseudomonadota</taxon>
        <taxon>Betaproteobacteria</taxon>
        <taxon>Burkholderiales</taxon>
        <taxon>Burkholderiaceae</taxon>
        <taxon>Paraburkholderia</taxon>
    </lineage>
</organism>